<feature type="domain" description="Copper amine oxidase-like N-terminal" evidence="2">
    <location>
        <begin position="393"/>
        <end position="506"/>
    </location>
</feature>
<dbReference type="SUPFAM" id="SSF55383">
    <property type="entry name" value="Copper amine oxidase, domain N"/>
    <property type="match status" value="1"/>
</dbReference>
<dbReference type="Proteomes" id="UP000823611">
    <property type="component" value="Unassembled WGS sequence"/>
</dbReference>
<evidence type="ECO:0000313" key="3">
    <source>
        <dbReference type="EMBL" id="MBO8434450.1"/>
    </source>
</evidence>
<dbReference type="InterPro" id="IPR036582">
    <property type="entry name" value="Mao_N_sf"/>
</dbReference>
<proteinExistence type="predicted"/>
<name>A0A9D9H0T7_9FIRM</name>
<feature type="chain" id="PRO_5039241874" evidence="1">
    <location>
        <begin position="29"/>
        <end position="509"/>
    </location>
</feature>
<gene>
    <name evidence="3" type="ORF">IAC55_03905</name>
</gene>
<dbReference type="Gene3D" id="2.60.40.10">
    <property type="entry name" value="Immunoglobulins"/>
    <property type="match status" value="1"/>
</dbReference>
<protein>
    <submittedName>
        <fullName evidence="3">Copper amine oxidase N-terminal domain-containing protein</fullName>
    </submittedName>
</protein>
<evidence type="ECO:0000313" key="4">
    <source>
        <dbReference type="Proteomes" id="UP000823611"/>
    </source>
</evidence>
<dbReference type="EMBL" id="JADIMX010000078">
    <property type="protein sequence ID" value="MBO8434450.1"/>
    <property type="molecule type" value="Genomic_DNA"/>
</dbReference>
<organism evidence="3 4">
    <name type="scientific">Candidatus Fimicola merdigallinarum</name>
    <dbReference type="NCBI Taxonomy" id="2840819"/>
    <lineage>
        <taxon>Bacteria</taxon>
        <taxon>Bacillati</taxon>
        <taxon>Bacillota</taxon>
        <taxon>Clostridia</taxon>
        <taxon>Lachnospirales</taxon>
        <taxon>Lachnospiraceae</taxon>
        <taxon>Lachnospiraceae incertae sedis</taxon>
        <taxon>Candidatus Fimicola</taxon>
    </lineage>
</organism>
<dbReference type="Gene3D" id="3.30.457.10">
    <property type="entry name" value="Copper amine oxidase-like, N-terminal domain"/>
    <property type="match status" value="1"/>
</dbReference>
<reference evidence="3" key="1">
    <citation type="submission" date="2020-10" db="EMBL/GenBank/DDBJ databases">
        <authorList>
            <person name="Gilroy R."/>
        </authorList>
    </citation>
    <scope>NUCLEOTIDE SEQUENCE</scope>
    <source>
        <strain evidence="3">F6-4510</strain>
    </source>
</reference>
<feature type="signal peptide" evidence="1">
    <location>
        <begin position="1"/>
        <end position="28"/>
    </location>
</feature>
<dbReference type="InterPro" id="IPR012854">
    <property type="entry name" value="Cu_amine_oxidase-like_N"/>
</dbReference>
<keyword evidence="1" id="KW-0732">Signal</keyword>
<comment type="caution">
    <text evidence="3">The sequence shown here is derived from an EMBL/GenBank/DDBJ whole genome shotgun (WGS) entry which is preliminary data.</text>
</comment>
<dbReference type="InterPro" id="IPR013783">
    <property type="entry name" value="Ig-like_fold"/>
</dbReference>
<reference evidence="3" key="2">
    <citation type="journal article" date="2021" name="PeerJ">
        <title>Extensive microbial diversity within the chicken gut microbiome revealed by metagenomics and culture.</title>
        <authorList>
            <person name="Gilroy R."/>
            <person name="Ravi A."/>
            <person name="Getino M."/>
            <person name="Pursley I."/>
            <person name="Horton D.L."/>
            <person name="Alikhan N.F."/>
            <person name="Baker D."/>
            <person name="Gharbi K."/>
            <person name="Hall N."/>
            <person name="Watson M."/>
            <person name="Adriaenssens E.M."/>
            <person name="Foster-Nyarko E."/>
            <person name="Jarju S."/>
            <person name="Secka A."/>
            <person name="Antonio M."/>
            <person name="Oren A."/>
            <person name="Chaudhuri R.R."/>
            <person name="La Ragione R."/>
            <person name="Hildebrand F."/>
            <person name="Pallen M.J."/>
        </authorList>
    </citation>
    <scope>NUCLEOTIDE SEQUENCE</scope>
    <source>
        <strain evidence="3">F6-4510</strain>
    </source>
</reference>
<evidence type="ECO:0000256" key="1">
    <source>
        <dbReference type="SAM" id="SignalP"/>
    </source>
</evidence>
<evidence type="ECO:0000259" key="2">
    <source>
        <dbReference type="Pfam" id="PF07833"/>
    </source>
</evidence>
<accession>A0A9D9H0T7</accession>
<dbReference type="AlphaFoldDB" id="A0A9D9H0T7"/>
<dbReference type="Pfam" id="PF07833">
    <property type="entry name" value="Cu_amine_oxidN1"/>
    <property type="match status" value="1"/>
</dbReference>
<sequence>MKRNIIKSLAFATMLSLTVSSVSLSAFAYTENHVTNQVRVKSGVELDEKTAPTLVIEASDDHTSDFSFEVYLENGEWTDKYADEGTLVDGISYSKISDTRLILNVDVAVFDATTEDIEIPLYASTDKSGNVYVGVNSKDSTVSDGKYVFAITGTSELEIYNEPVENMEENGTINDIRIEDDFDSSVKKGTKYTIKLNSGFAFFSLPTVDETGKYSGKIDIDFANSDRTAIVLTVNSDTSAGDGTINLSDIEIDTDNASYGDIKAEFTSSAGGSTDLNLGTFGGESRTPSEIKINKDIDFVKDNAYISGKATEGKILKLTIDGEDYGQTRVDVDGDWQFEVDKTIFEDEKIHIIQVGYVNADSNELVYSTKTEYNMAEDRRFVEYTIDESGYIANGTKVETDGVSYIDGSGRTMIPLRTFSNSMGIPNEDIAWNGATGEVSIDTPFGYINLKIGSTKMTSPNGDITLESPAVIKNDRTYIPLRAVLNAYGIDDDHVVWSSDERTVKIFLD</sequence>